<evidence type="ECO:0000313" key="6">
    <source>
        <dbReference type="Proteomes" id="UP000184476"/>
    </source>
</evidence>
<evidence type="ECO:0000256" key="1">
    <source>
        <dbReference type="ARBA" id="ARBA00012417"/>
    </source>
</evidence>
<dbReference type="Pfam" id="PF00476">
    <property type="entry name" value="DNA_pol_A"/>
    <property type="match status" value="2"/>
</dbReference>
<gene>
    <name evidence="5" type="ORF">SAMN05444392_102326</name>
</gene>
<evidence type="ECO:0000259" key="4">
    <source>
        <dbReference type="SMART" id="SM00482"/>
    </source>
</evidence>
<proteinExistence type="predicted"/>
<dbReference type="GO" id="GO:0006302">
    <property type="term" value="P:double-strand break repair"/>
    <property type="evidence" value="ECO:0007669"/>
    <property type="project" value="TreeGrafter"/>
</dbReference>
<dbReference type="InterPro" id="IPR002298">
    <property type="entry name" value="DNA_polymerase_A"/>
</dbReference>
<dbReference type="EMBL" id="FQVL01000002">
    <property type="protein sequence ID" value="SHE67440.1"/>
    <property type="molecule type" value="Genomic_DNA"/>
</dbReference>
<dbReference type="Proteomes" id="UP000184476">
    <property type="component" value="Unassembled WGS sequence"/>
</dbReference>
<dbReference type="GO" id="GO:0003677">
    <property type="term" value="F:DNA binding"/>
    <property type="evidence" value="ECO:0007669"/>
    <property type="project" value="InterPro"/>
</dbReference>
<dbReference type="PANTHER" id="PTHR10133">
    <property type="entry name" value="DNA POLYMERASE I"/>
    <property type="match status" value="1"/>
</dbReference>
<dbReference type="SUPFAM" id="SSF56672">
    <property type="entry name" value="DNA/RNA polymerases"/>
    <property type="match status" value="1"/>
</dbReference>
<keyword evidence="6" id="KW-1185">Reference proteome</keyword>
<sequence>MIGEFITDSNRFAIARKLVLDNRKVSKGTNLQNIPSRTKEGTAIRKCMVPSPGFMFLGADLSQAEPRVQAHIMYTKYGDNSLRQIFLDGKDLYTTMAMLAFDLPEKYCRDNGWYDPVSKTGGEDKNQAPATAFFPRKMMKQGVLAMSYQQTPKRFAETMNVTLEVAQLVFDRFNQSFPAFDQMVKDTIEFMKKNGYVETLFGRKRRFADYQKVVKQAEQNEPKLMKLYRERKRIKDKKRLEEIEAELTLLKKPRTRKAGMERECFNAVIQGSATSDIIKLNGIKMAQICRERGWKLVASIHDEIIIEVPKKDVTIKNMDLFSEVMTQTVPDWFTVPLKSDTVVMPRWAEEYGMDEWDFENCRPKKEK</sequence>
<dbReference type="Gene3D" id="1.10.150.20">
    <property type="entry name" value="5' to 3' exonuclease, C-terminal subdomain"/>
    <property type="match status" value="1"/>
</dbReference>
<dbReference type="OrthoDB" id="4053at2"/>
<evidence type="ECO:0000256" key="2">
    <source>
        <dbReference type="ARBA" id="ARBA00022705"/>
    </source>
</evidence>
<evidence type="ECO:0000313" key="5">
    <source>
        <dbReference type="EMBL" id="SHE67440.1"/>
    </source>
</evidence>
<dbReference type="SMART" id="SM00482">
    <property type="entry name" value="POLAc"/>
    <property type="match status" value="1"/>
</dbReference>
<dbReference type="EC" id="2.7.7.7" evidence="1"/>
<dbReference type="InterPro" id="IPR001098">
    <property type="entry name" value="DNA-dir_DNA_pol_A_palm_dom"/>
</dbReference>
<comment type="catalytic activity">
    <reaction evidence="3">
        <text>DNA(n) + a 2'-deoxyribonucleoside 5'-triphosphate = DNA(n+1) + diphosphate</text>
        <dbReference type="Rhea" id="RHEA:22508"/>
        <dbReference type="Rhea" id="RHEA-COMP:17339"/>
        <dbReference type="Rhea" id="RHEA-COMP:17340"/>
        <dbReference type="ChEBI" id="CHEBI:33019"/>
        <dbReference type="ChEBI" id="CHEBI:61560"/>
        <dbReference type="ChEBI" id="CHEBI:173112"/>
        <dbReference type="EC" id="2.7.7.7"/>
    </reaction>
</comment>
<keyword evidence="2" id="KW-0235">DNA replication</keyword>
<protein>
    <recommendedName>
        <fullName evidence="1">DNA-directed DNA polymerase</fullName>
        <ecNumber evidence="1">2.7.7.7</ecNumber>
    </recommendedName>
</protein>
<accession>A0A1M4VF12</accession>
<evidence type="ECO:0000256" key="3">
    <source>
        <dbReference type="ARBA" id="ARBA00049244"/>
    </source>
</evidence>
<dbReference type="GO" id="GO:0006261">
    <property type="term" value="P:DNA-templated DNA replication"/>
    <property type="evidence" value="ECO:0007669"/>
    <property type="project" value="InterPro"/>
</dbReference>
<dbReference type="Gene3D" id="3.30.70.370">
    <property type="match status" value="1"/>
</dbReference>
<dbReference type="AlphaFoldDB" id="A0A1M4VF12"/>
<dbReference type="GO" id="GO:0003887">
    <property type="term" value="F:DNA-directed DNA polymerase activity"/>
    <property type="evidence" value="ECO:0007669"/>
    <property type="project" value="UniProtKB-EC"/>
</dbReference>
<organism evidence="5 6">
    <name type="scientific">Seinonella peptonophila</name>
    <dbReference type="NCBI Taxonomy" id="112248"/>
    <lineage>
        <taxon>Bacteria</taxon>
        <taxon>Bacillati</taxon>
        <taxon>Bacillota</taxon>
        <taxon>Bacilli</taxon>
        <taxon>Bacillales</taxon>
        <taxon>Thermoactinomycetaceae</taxon>
        <taxon>Seinonella</taxon>
    </lineage>
</organism>
<dbReference type="STRING" id="112248.SAMN05444392_102326"/>
<feature type="domain" description="DNA-directed DNA polymerase family A palm" evidence="4">
    <location>
        <begin position="41"/>
        <end position="312"/>
    </location>
</feature>
<reference evidence="5 6" key="1">
    <citation type="submission" date="2016-11" db="EMBL/GenBank/DDBJ databases">
        <authorList>
            <person name="Jaros S."/>
            <person name="Januszkiewicz K."/>
            <person name="Wedrychowicz H."/>
        </authorList>
    </citation>
    <scope>NUCLEOTIDE SEQUENCE [LARGE SCALE GENOMIC DNA]</scope>
    <source>
        <strain evidence="5 6">DSM 44666</strain>
    </source>
</reference>
<dbReference type="PANTHER" id="PTHR10133:SF27">
    <property type="entry name" value="DNA POLYMERASE NU"/>
    <property type="match status" value="1"/>
</dbReference>
<name>A0A1M4VF12_9BACL</name>
<dbReference type="RefSeq" id="WP_073153841.1">
    <property type="nucleotide sequence ID" value="NZ_FQVL01000002.1"/>
</dbReference>
<dbReference type="InterPro" id="IPR043502">
    <property type="entry name" value="DNA/RNA_pol_sf"/>
</dbReference>